<accession>A0ABS5S682</accession>
<dbReference type="Gene3D" id="3.90.550.10">
    <property type="entry name" value="Spore Coat Polysaccharide Biosynthesis Protein SpsA, Chain A"/>
    <property type="match status" value="1"/>
</dbReference>
<gene>
    <name evidence="2" type="ORF">KIV10_07055</name>
</gene>
<organism evidence="2 3">
    <name type="scientific">Aequorivita echinoideorum</name>
    <dbReference type="NCBI Taxonomy" id="1549647"/>
    <lineage>
        <taxon>Bacteria</taxon>
        <taxon>Pseudomonadati</taxon>
        <taxon>Bacteroidota</taxon>
        <taxon>Flavobacteriia</taxon>
        <taxon>Flavobacteriales</taxon>
        <taxon>Flavobacteriaceae</taxon>
        <taxon>Aequorivita</taxon>
    </lineage>
</organism>
<comment type="caution">
    <text evidence="2">The sequence shown here is derived from an EMBL/GenBank/DDBJ whole genome shotgun (WGS) entry which is preliminary data.</text>
</comment>
<dbReference type="GO" id="GO:0016757">
    <property type="term" value="F:glycosyltransferase activity"/>
    <property type="evidence" value="ECO:0007669"/>
    <property type="project" value="UniProtKB-KW"/>
</dbReference>
<dbReference type="EC" id="2.4.-.-" evidence="2"/>
<dbReference type="InterPro" id="IPR029044">
    <property type="entry name" value="Nucleotide-diphossugar_trans"/>
</dbReference>
<keyword evidence="3" id="KW-1185">Reference proteome</keyword>
<keyword evidence="2" id="KW-0808">Transferase</keyword>
<dbReference type="PANTHER" id="PTHR22916:SF3">
    <property type="entry name" value="UDP-GLCNAC:BETAGAL BETA-1,3-N-ACETYLGLUCOSAMINYLTRANSFERASE-LIKE PROTEIN 1"/>
    <property type="match status" value="1"/>
</dbReference>
<sequence>MMKVSACIITYNQENYIRQCLEGAVMQQLNCDYEIIIGEDNSTDETLKICREFEIKYPNLIKIIARDKNLGMIGNWIETLKNCTGEFIAICEGDDYWTDPYKLQKQVDYLEINSEYGMVHTQTNFVSITDGIVKKSETDRHKNTFEDIIYKNPIATLTTCFRSNLLKEYIIDVNPLSRKWVAGDLPIWLWFSLHSKIQYIDEVTSVYRVVPGSVSNTITSDKYLQFIKSRYSIKQYFLEKYSKNESLKRYIKEDFLRDAEFHAIKLKDFDVLNEICTKYKSQNKLKYYFFYILLHNKYLFDIQFDTYRVLRKIFRRNKKYSM</sequence>
<evidence type="ECO:0000313" key="2">
    <source>
        <dbReference type="EMBL" id="MBT0607935.1"/>
    </source>
</evidence>
<dbReference type="EMBL" id="JAHCTB010000003">
    <property type="protein sequence ID" value="MBT0607935.1"/>
    <property type="molecule type" value="Genomic_DNA"/>
</dbReference>
<evidence type="ECO:0000259" key="1">
    <source>
        <dbReference type="Pfam" id="PF00535"/>
    </source>
</evidence>
<dbReference type="SUPFAM" id="SSF53448">
    <property type="entry name" value="Nucleotide-diphospho-sugar transferases"/>
    <property type="match status" value="1"/>
</dbReference>
<dbReference type="PANTHER" id="PTHR22916">
    <property type="entry name" value="GLYCOSYLTRANSFERASE"/>
    <property type="match status" value="1"/>
</dbReference>
<protein>
    <submittedName>
        <fullName evidence="2">Glycosyltransferase</fullName>
        <ecNumber evidence="2">2.4.-.-</ecNumber>
    </submittedName>
</protein>
<name>A0ABS5S682_9FLAO</name>
<evidence type="ECO:0000313" key="3">
    <source>
        <dbReference type="Proteomes" id="UP001297092"/>
    </source>
</evidence>
<proteinExistence type="predicted"/>
<keyword evidence="2" id="KW-0328">Glycosyltransferase</keyword>
<dbReference type="Proteomes" id="UP001297092">
    <property type="component" value="Unassembled WGS sequence"/>
</dbReference>
<dbReference type="Pfam" id="PF00535">
    <property type="entry name" value="Glycos_transf_2"/>
    <property type="match status" value="1"/>
</dbReference>
<reference evidence="2 3" key="1">
    <citation type="submission" date="2021-05" db="EMBL/GenBank/DDBJ databases">
        <title>Aequorivita echinoideorum JCM 30378 genome.</title>
        <authorList>
            <person name="Zhang H."/>
            <person name="Li C."/>
        </authorList>
    </citation>
    <scope>NUCLEOTIDE SEQUENCE [LARGE SCALE GENOMIC DNA]</scope>
    <source>
        <strain evidence="2 3">JCM30378</strain>
    </source>
</reference>
<feature type="domain" description="Glycosyltransferase 2-like" evidence="1">
    <location>
        <begin position="5"/>
        <end position="149"/>
    </location>
</feature>
<dbReference type="InterPro" id="IPR001173">
    <property type="entry name" value="Glyco_trans_2-like"/>
</dbReference>